<dbReference type="RefSeq" id="WP_013683481.1">
    <property type="nucleotide sequence ID" value="NC_015320.1"/>
</dbReference>
<dbReference type="EMBL" id="CP002588">
    <property type="protein sequence ID" value="AEA46809.1"/>
    <property type="molecule type" value="Genomic_DNA"/>
</dbReference>
<name>F2KRW8_ARCVS</name>
<dbReference type="Proteomes" id="UP000008136">
    <property type="component" value="Chromosome"/>
</dbReference>
<evidence type="ECO:0000313" key="3">
    <source>
        <dbReference type="Proteomes" id="UP000008136"/>
    </source>
</evidence>
<dbReference type="PANTHER" id="PTHR39081:SF1">
    <property type="entry name" value="MUT7-C RNASE DOMAIN-CONTAINING PROTEIN"/>
    <property type="match status" value="1"/>
</dbReference>
<protein>
    <recommendedName>
        <fullName evidence="1">Mut7-C RNAse domain-containing protein</fullName>
    </recommendedName>
</protein>
<evidence type="ECO:0000259" key="1">
    <source>
        <dbReference type="Pfam" id="PF01927"/>
    </source>
</evidence>
<dbReference type="HOGENOM" id="CLU_112469_1_0_2"/>
<dbReference type="PANTHER" id="PTHR39081">
    <property type="entry name" value="MUT7-C DOMAIN-CONTAINING PROTEIN"/>
    <property type="match status" value="1"/>
</dbReference>
<evidence type="ECO:0000313" key="2">
    <source>
        <dbReference type="EMBL" id="AEA46809.1"/>
    </source>
</evidence>
<gene>
    <name evidence="2" type="ordered locus">Arcve_0793</name>
</gene>
<proteinExistence type="predicted"/>
<dbReference type="InterPro" id="IPR002782">
    <property type="entry name" value="Mut7-C_RNAse_dom"/>
</dbReference>
<accession>F2KRW8</accession>
<keyword evidence="3" id="KW-1185">Reference proteome</keyword>
<dbReference type="KEGG" id="ave:Arcve_0793"/>
<organism evidence="2 3">
    <name type="scientific">Archaeoglobus veneficus (strain DSM 11195 / SNP6)</name>
    <dbReference type="NCBI Taxonomy" id="693661"/>
    <lineage>
        <taxon>Archaea</taxon>
        <taxon>Methanobacteriati</taxon>
        <taxon>Methanobacteriota</taxon>
        <taxon>Archaeoglobi</taxon>
        <taxon>Archaeoglobales</taxon>
        <taxon>Archaeoglobaceae</taxon>
        <taxon>Archaeoglobus</taxon>
    </lineage>
</organism>
<dbReference type="STRING" id="693661.Arcve_0793"/>
<feature type="domain" description="Mut7-C RNAse" evidence="1">
    <location>
        <begin position="12"/>
        <end position="161"/>
    </location>
</feature>
<dbReference type="AlphaFoldDB" id="F2KRW8"/>
<reference evidence="2 3" key="1">
    <citation type="submission" date="2011-03" db="EMBL/GenBank/DDBJ databases">
        <title>The complete genome of Archaeoglobus veneficus SNP6.</title>
        <authorList>
            <consortium name="US DOE Joint Genome Institute (JGI-PGF)"/>
            <person name="Lucas S."/>
            <person name="Copeland A."/>
            <person name="Lapidus A."/>
            <person name="Bruce D."/>
            <person name="Goodwin L."/>
            <person name="Pitluck S."/>
            <person name="Kyrpides N."/>
            <person name="Mavromatis K."/>
            <person name="Pagani I."/>
            <person name="Ivanova N."/>
            <person name="Mikhailova N."/>
            <person name="Lu M."/>
            <person name="Detter J.C."/>
            <person name="Tapia R."/>
            <person name="Han C."/>
            <person name="Land M."/>
            <person name="Hauser L."/>
            <person name="Markowitz V."/>
            <person name="Cheng J.-F."/>
            <person name="Hugenholtz P."/>
            <person name="Woyke T."/>
            <person name="Wu D."/>
            <person name="Spring S."/>
            <person name="Brambilla E."/>
            <person name="Klenk H.-P."/>
            <person name="Eisen J.A."/>
        </authorList>
    </citation>
    <scope>NUCLEOTIDE SEQUENCE [LARGE SCALE GENOMIC DNA]</scope>
    <source>
        <strain>SNP6</strain>
    </source>
</reference>
<sequence>MRSEESGKGELKFICDRMLGKLATWLRIAGYDTLYVGSIEVDGNEDTYMVHNHKDRILLTKDRELYRRAISAGRRALLIKSNSVAGQMKEVMALGVKFEPVMNRCSVCNALLRKPTKEEAREVVEREKLGDDILERYELWYCEKCRKLYWMGSHWRNMLRFLEGLKSEN</sequence>
<dbReference type="Pfam" id="PF01927">
    <property type="entry name" value="Mut7-C"/>
    <property type="match status" value="1"/>
</dbReference>
<dbReference type="eggNOG" id="arCOG04290">
    <property type="taxonomic scope" value="Archaea"/>
</dbReference>
<dbReference type="GeneID" id="10393896"/>